<feature type="domain" description="HTH araC/xylS-type" evidence="3">
    <location>
        <begin position="225"/>
        <end position="320"/>
    </location>
</feature>
<reference evidence="4 5" key="1">
    <citation type="submission" date="2015-11" db="EMBL/GenBank/DDBJ databases">
        <title>Exploring the genomic traits of fungus-feeding bacterial genus Collimonas.</title>
        <authorList>
            <person name="Song C."/>
            <person name="Schmidt R."/>
            <person name="de Jager V."/>
            <person name="Krzyzanowska D."/>
            <person name="Jongedijk E."/>
            <person name="Cankar K."/>
            <person name="Beekwilder J."/>
            <person name="van Veen A."/>
            <person name="de Boer W."/>
            <person name="van Veen J.A."/>
            <person name="Garbeva P."/>
        </authorList>
    </citation>
    <scope>NUCLEOTIDE SEQUENCE [LARGE SCALE GENOMIC DNA]</scope>
    <source>
        <strain evidence="4 5">Ter6</strain>
    </source>
</reference>
<dbReference type="PANTHER" id="PTHR43130">
    <property type="entry name" value="ARAC-FAMILY TRANSCRIPTIONAL REGULATOR"/>
    <property type="match status" value="1"/>
</dbReference>
<accession>A0A127PBC2</accession>
<dbReference type="Pfam" id="PF01965">
    <property type="entry name" value="DJ-1_PfpI"/>
    <property type="match status" value="1"/>
</dbReference>
<dbReference type="SUPFAM" id="SSF52317">
    <property type="entry name" value="Class I glutamine amidotransferase-like"/>
    <property type="match status" value="1"/>
</dbReference>
<dbReference type="InterPro" id="IPR009057">
    <property type="entry name" value="Homeodomain-like_sf"/>
</dbReference>
<dbReference type="GO" id="GO:0043565">
    <property type="term" value="F:sequence-specific DNA binding"/>
    <property type="evidence" value="ECO:0007669"/>
    <property type="project" value="InterPro"/>
</dbReference>
<dbReference type="OrthoDB" id="9794896at2"/>
<dbReference type="PATRIC" id="fig|158899.10.peg.2432"/>
<gene>
    <name evidence="4" type="ORF">CFter6_2438</name>
</gene>
<evidence type="ECO:0000313" key="5">
    <source>
        <dbReference type="Proteomes" id="UP000072421"/>
    </source>
</evidence>
<dbReference type="InterPro" id="IPR018060">
    <property type="entry name" value="HTH_AraC"/>
</dbReference>
<dbReference type="InterPro" id="IPR052158">
    <property type="entry name" value="INH-QAR"/>
</dbReference>
<proteinExistence type="predicted"/>
<name>A0A127PBC2_9BURK</name>
<dbReference type="EMBL" id="CP013232">
    <property type="protein sequence ID" value="AMO95110.1"/>
    <property type="molecule type" value="Genomic_DNA"/>
</dbReference>
<sequence>MPVHTDSIALIVYDDVQMLDVAGPSEVFAMAARILGEQTGHAQAYAISVLSSRGGEIRSSSGMRLLTTALATAAPDIFDVVLVAGGQGAQAASADRELLAWLQSAQPHARWIGSVCTGAFVVGAAGLLDGYRAVTHWKSQEALARRFPQAQIVDNVLFVVDRQRVSSAGVTAGMDLALHLVETDHGTAIANAVARSLVMFMQRAGAENQRSAPLFVQAAESSAIDKVLAILHARFNEQLSAVRLAGEVHTSTRTLQRQFKQRTGYTVHGYLENYRLAIARGLLEKRIDEEHVARNCGFRNARQLRRLINLKHHETRAEPK</sequence>
<dbReference type="Pfam" id="PF12833">
    <property type="entry name" value="HTH_18"/>
    <property type="match status" value="1"/>
</dbReference>
<dbReference type="SMART" id="SM00342">
    <property type="entry name" value="HTH_ARAC"/>
    <property type="match status" value="1"/>
</dbReference>
<dbReference type="PROSITE" id="PS01124">
    <property type="entry name" value="HTH_ARAC_FAMILY_2"/>
    <property type="match status" value="1"/>
</dbReference>
<protein>
    <submittedName>
        <fullName evidence="4">Bacterial regulatory helix-turn-helix s, AraC family protein</fullName>
    </submittedName>
</protein>
<dbReference type="GO" id="GO:0003700">
    <property type="term" value="F:DNA-binding transcription factor activity"/>
    <property type="evidence" value="ECO:0007669"/>
    <property type="project" value="InterPro"/>
</dbReference>
<dbReference type="SUPFAM" id="SSF46689">
    <property type="entry name" value="Homeodomain-like"/>
    <property type="match status" value="1"/>
</dbReference>
<dbReference type="AlphaFoldDB" id="A0A127PBC2"/>
<organism evidence="4">
    <name type="scientific">Collimonas fungivorans</name>
    <dbReference type="NCBI Taxonomy" id="158899"/>
    <lineage>
        <taxon>Bacteria</taxon>
        <taxon>Pseudomonadati</taxon>
        <taxon>Pseudomonadota</taxon>
        <taxon>Betaproteobacteria</taxon>
        <taxon>Burkholderiales</taxon>
        <taxon>Oxalobacteraceae</taxon>
        <taxon>Collimonas</taxon>
    </lineage>
</organism>
<dbReference type="InterPro" id="IPR029062">
    <property type="entry name" value="Class_I_gatase-like"/>
</dbReference>
<dbReference type="Gene3D" id="3.40.50.880">
    <property type="match status" value="1"/>
</dbReference>
<keyword evidence="1" id="KW-0805">Transcription regulation</keyword>
<dbReference type="PANTHER" id="PTHR43130:SF3">
    <property type="entry name" value="HTH-TYPE TRANSCRIPTIONAL REGULATOR RV1931C"/>
    <property type="match status" value="1"/>
</dbReference>
<dbReference type="Gene3D" id="1.10.10.60">
    <property type="entry name" value="Homeodomain-like"/>
    <property type="match status" value="1"/>
</dbReference>
<evidence type="ECO:0000256" key="2">
    <source>
        <dbReference type="ARBA" id="ARBA00023163"/>
    </source>
</evidence>
<dbReference type="CDD" id="cd03137">
    <property type="entry name" value="GATase1_AraC_1"/>
    <property type="match status" value="1"/>
</dbReference>
<dbReference type="RefSeq" id="WP_061539994.1">
    <property type="nucleotide sequence ID" value="NZ_CP013232.1"/>
</dbReference>
<evidence type="ECO:0000259" key="3">
    <source>
        <dbReference type="PROSITE" id="PS01124"/>
    </source>
</evidence>
<evidence type="ECO:0000313" key="4">
    <source>
        <dbReference type="EMBL" id="AMO95110.1"/>
    </source>
</evidence>
<dbReference type="InterPro" id="IPR002818">
    <property type="entry name" value="DJ-1/PfpI"/>
</dbReference>
<dbReference type="Proteomes" id="UP000072421">
    <property type="component" value="Chromosome"/>
</dbReference>
<evidence type="ECO:0000256" key="1">
    <source>
        <dbReference type="ARBA" id="ARBA00023015"/>
    </source>
</evidence>
<keyword evidence="2" id="KW-0804">Transcription</keyword>